<evidence type="ECO:0000256" key="1">
    <source>
        <dbReference type="ARBA" id="ARBA00022741"/>
    </source>
</evidence>
<sequence>MEIARVYSDVTRDDLGKFNELLPSPYKLFPEQLESAVMAYQFEMNAILGPSGSGKTTIFCFLAIYNWFALRRKTLLLTTRRGAANEITLRIVRMSKFLLELPQFRHLNNERQYIWCKLEKDSLLEHKDPEIRDVCSFDHEHPEQITMLVAVLNFLTSAPVLRFKCDRIVMDEASSVSTLNFYTLLAVQNMEKRHLPQHLTIFGDQFQLSARFSKETFLGDKDEKDFGFDESALVQLLKCKLPCTQMKSTVRSPKALCKIIQPFYDYTISADLTALARPLALRFDPFGGLCDLHRIVHPKFVSIFINLPAKDANGNHFCAADGRRDSEPDRRLNLINRRNIHYALCIFDAILERNSDISNKDCLYLTPYRVQESEFHHRRSKPGATGSIRGQTIDRAVSTEAPFVLLDLVRTSSNGFMNGTPEEWPAYGTAQRLLVALSRATRAQIIIGSVGNSLGTPSNPIEKLAAYHRDSRDSLVGYIDMPSSRFSSDHYKV</sequence>
<dbReference type="SMR" id="A0A7I8XHI4"/>
<feature type="domain" description="DNA2/NAM7 helicase-like C-terminal" evidence="5">
    <location>
        <begin position="242"/>
        <end position="449"/>
    </location>
</feature>
<dbReference type="OrthoDB" id="6513042at2759"/>
<accession>A0A7I8XHI4</accession>
<organism evidence="6 7">
    <name type="scientific">Bursaphelenchus xylophilus</name>
    <name type="common">Pinewood nematode worm</name>
    <name type="synonym">Aphelenchoides xylophilus</name>
    <dbReference type="NCBI Taxonomy" id="6326"/>
    <lineage>
        <taxon>Eukaryota</taxon>
        <taxon>Metazoa</taxon>
        <taxon>Ecdysozoa</taxon>
        <taxon>Nematoda</taxon>
        <taxon>Chromadorea</taxon>
        <taxon>Rhabditida</taxon>
        <taxon>Tylenchina</taxon>
        <taxon>Tylenchomorpha</taxon>
        <taxon>Aphelenchoidea</taxon>
        <taxon>Aphelenchoididae</taxon>
        <taxon>Bursaphelenchus</taxon>
    </lineage>
</organism>
<dbReference type="AlphaFoldDB" id="A0A7I8XHI4"/>
<keyword evidence="3" id="KW-0347">Helicase</keyword>
<evidence type="ECO:0000313" key="6">
    <source>
        <dbReference type="EMBL" id="CAD5208443.1"/>
    </source>
</evidence>
<dbReference type="Pfam" id="PF13245">
    <property type="entry name" value="AAA_19"/>
    <property type="match status" value="1"/>
</dbReference>
<proteinExistence type="predicted"/>
<keyword evidence="1" id="KW-0547">Nucleotide-binding</keyword>
<dbReference type="Proteomes" id="UP000659654">
    <property type="component" value="Unassembled WGS sequence"/>
</dbReference>
<dbReference type="GO" id="GO:0005524">
    <property type="term" value="F:ATP binding"/>
    <property type="evidence" value="ECO:0007669"/>
    <property type="project" value="UniProtKB-KW"/>
</dbReference>
<evidence type="ECO:0000256" key="4">
    <source>
        <dbReference type="ARBA" id="ARBA00022840"/>
    </source>
</evidence>
<dbReference type="InterPro" id="IPR041679">
    <property type="entry name" value="DNA2/NAM7-like_C"/>
</dbReference>
<dbReference type="InterPro" id="IPR027417">
    <property type="entry name" value="P-loop_NTPase"/>
</dbReference>
<evidence type="ECO:0000259" key="5">
    <source>
        <dbReference type="Pfam" id="PF13087"/>
    </source>
</evidence>
<dbReference type="Gene3D" id="3.40.50.300">
    <property type="entry name" value="P-loop containing nucleotide triphosphate hydrolases"/>
    <property type="match status" value="2"/>
</dbReference>
<keyword evidence="2" id="KW-0378">Hydrolase</keyword>
<dbReference type="GO" id="GO:0043139">
    <property type="term" value="F:5'-3' DNA helicase activity"/>
    <property type="evidence" value="ECO:0007669"/>
    <property type="project" value="TreeGrafter"/>
</dbReference>
<dbReference type="PANTHER" id="PTHR43788:SF16">
    <property type="entry name" value="HELICASE WITH ZINC FINGER 2"/>
    <property type="match status" value="1"/>
</dbReference>
<dbReference type="PANTHER" id="PTHR43788">
    <property type="entry name" value="DNA2/NAM7 HELICASE FAMILY MEMBER"/>
    <property type="match status" value="1"/>
</dbReference>
<dbReference type="Pfam" id="PF13087">
    <property type="entry name" value="AAA_12"/>
    <property type="match status" value="1"/>
</dbReference>
<dbReference type="EMBL" id="CAJFDI010000001">
    <property type="protein sequence ID" value="CAD5208443.1"/>
    <property type="molecule type" value="Genomic_DNA"/>
</dbReference>
<dbReference type="InterPro" id="IPR050534">
    <property type="entry name" value="Coronavir_polyprotein_1ab"/>
</dbReference>
<dbReference type="Proteomes" id="UP000582659">
    <property type="component" value="Unassembled WGS sequence"/>
</dbReference>
<gene>
    <name evidence="6" type="ORF">BXYJ_LOCUS679</name>
</gene>
<dbReference type="GO" id="GO:0016787">
    <property type="term" value="F:hydrolase activity"/>
    <property type="evidence" value="ECO:0007669"/>
    <property type="project" value="UniProtKB-KW"/>
</dbReference>
<dbReference type="EMBL" id="CAJFCV020000001">
    <property type="protein sequence ID" value="CAG9081517.1"/>
    <property type="molecule type" value="Genomic_DNA"/>
</dbReference>
<evidence type="ECO:0000256" key="2">
    <source>
        <dbReference type="ARBA" id="ARBA00022801"/>
    </source>
</evidence>
<keyword evidence="7" id="KW-1185">Reference proteome</keyword>
<protein>
    <submittedName>
        <fullName evidence="6">(pine wood nematode) hypothetical protein</fullName>
    </submittedName>
</protein>
<reference evidence="6" key="1">
    <citation type="submission" date="2020-09" db="EMBL/GenBank/DDBJ databases">
        <authorList>
            <person name="Kikuchi T."/>
        </authorList>
    </citation>
    <scope>NUCLEOTIDE SEQUENCE</scope>
    <source>
        <strain evidence="6">Ka4C1</strain>
    </source>
</reference>
<keyword evidence="4" id="KW-0067">ATP-binding</keyword>
<comment type="caution">
    <text evidence="6">The sequence shown here is derived from an EMBL/GenBank/DDBJ whole genome shotgun (WGS) entry which is preliminary data.</text>
</comment>
<evidence type="ECO:0000256" key="3">
    <source>
        <dbReference type="ARBA" id="ARBA00022806"/>
    </source>
</evidence>
<name>A0A7I8XHI4_BURXY</name>
<evidence type="ECO:0000313" key="7">
    <source>
        <dbReference type="Proteomes" id="UP000659654"/>
    </source>
</evidence>
<dbReference type="SUPFAM" id="SSF52540">
    <property type="entry name" value="P-loop containing nucleoside triphosphate hydrolases"/>
    <property type="match status" value="1"/>
</dbReference>